<feature type="transmembrane region" description="Helical" evidence="1">
    <location>
        <begin position="21"/>
        <end position="42"/>
    </location>
</feature>
<protein>
    <submittedName>
        <fullName evidence="2">Uncharacterized protein</fullName>
    </submittedName>
</protein>
<dbReference type="AlphaFoldDB" id="R9A637"/>
<keyword evidence="1" id="KW-0472">Membrane</keyword>
<keyword evidence="1" id="KW-0812">Transmembrane</keyword>
<organism evidence="2 3">
    <name type="scientific">Leptospira wolbachii serovar Codice str. CDC</name>
    <dbReference type="NCBI Taxonomy" id="1218599"/>
    <lineage>
        <taxon>Bacteria</taxon>
        <taxon>Pseudomonadati</taxon>
        <taxon>Spirochaetota</taxon>
        <taxon>Spirochaetia</taxon>
        <taxon>Leptospirales</taxon>
        <taxon>Leptospiraceae</taxon>
        <taxon>Leptospira</taxon>
    </lineage>
</organism>
<sequence>MINIDPKLGYKKLNGSKKRRMPLAKFFVKLGNMYFAYVSSFAV</sequence>
<keyword evidence="1" id="KW-1133">Transmembrane helix</keyword>
<keyword evidence="3" id="KW-1185">Reference proteome</keyword>
<name>R9A637_9LEPT</name>
<evidence type="ECO:0000256" key="1">
    <source>
        <dbReference type="SAM" id="Phobius"/>
    </source>
</evidence>
<comment type="caution">
    <text evidence="2">The sequence shown here is derived from an EMBL/GenBank/DDBJ whole genome shotgun (WGS) entry which is preliminary data.</text>
</comment>
<dbReference type="STRING" id="1218599.LEP1GSC195_0228"/>
<accession>R9A637</accession>
<gene>
    <name evidence="2" type="ORF">LEP1GSC195_0228</name>
</gene>
<dbReference type="EMBL" id="AOGZ02000013">
    <property type="protein sequence ID" value="EOQ97656.1"/>
    <property type="molecule type" value="Genomic_DNA"/>
</dbReference>
<dbReference type="Proteomes" id="UP000013984">
    <property type="component" value="Unassembled WGS sequence"/>
</dbReference>
<reference evidence="2" key="1">
    <citation type="submission" date="2013-04" db="EMBL/GenBank/DDBJ databases">
        <authorList>
            <person name="Harkins D.M."/>
            <person name="Durkin A.S."/>
            <person name="Brinkac L.M."/>
            <person name="Haft D.H."/>
            <person name="Selengut J.D."/>
            <person name="Sanka R."/>
            <person name="DePew J."/>
            <person name="Purushe J."/>
            <person name="Galloway R.L."/>
            <person name="Vinetz J.M."/>
            <person name="Sutton G.G."/>
            <person name="Nierman W.C."/>
            <person name="Fouts D.E."/>
        </authorList>
    </citation>
    <scope>NUCLEOTIDE SEQUENCE [LARGE SCALE GENOMIC DNA]</scope>
    <source>
        <strain evidence="2">CDC</strain>
    </source>
</reference>
<evidence type="ECO:0000313" key="2">
    <source>
        <dbReference type="EMBL" id="EOQ97656.1"/>
    </source>
</evidence>
<proteinExistence type="predicted"/>
<evidence type="ECO:0000313" key="3">
    <source>
        <dbReference type="Proteomes" id="UP000013984"/>
    </source>
</evidence>